<dbReference type="Proteomes" id="UP000475265">
    <property type="component" value="Unassembled WGS sequence"/>
</dbReference>
<sequence length="95" mass="10569">MCAQTTRLSDHQLKAVKPKEVDWEVTASRRMISACSNRAALMPQTATHQQLPAGVRALDLGQHTFQRDIGLIHRSRHSLNEPVRFAAPGQVAETQ</sequence>
<name>A0A6L5BXB9_9PSED</name>
<evidence type="ECO:0000313" key="1">
    <source>
        <dbReference type="EMBL" id="KAF2392675.1"/>
    </source>
</evidence>
<dbReference type="EMBL" id="JAAAXX010000001">
    <property type="protein sequence ID" value="KAF2392675.1"/>
    <property type="molecule type" value="Genomic_DNA"/>
</dbReference>
<dbReference type="AlphaFoldDB" id="A0A6L5BXB9"/>
<organism evidence="1 2">
    <name type="scientific">Pseudomonas frederiksbergensis</name>
    <dbReference type="NCBI Taxonomy" id="104087"/>
    <lineage>
        <taxon>Bacteria</taxon>
        <taxon>Pseudomonadati</taxon>
        <taxon>Pseudomonadota</taxon>
        <taxon>Gammaproteobacteria</taxon>
        <taxon>Pseudomonadales</taxon>
        <taxon>Pseudomonadaceae</taxon>
        <taxon>Pseudomonas</taxon>
    </lineage>
</organism>
<protein>
    <submittedName>
        <fullName evidence="1">Uncharacterized protein</fullName>
    </submittedName>
</protein>
<dbReference type="RefSeq" id="WP_430299744.1">
    <property type="nucleotide sequence ID" value="NZ_JAAAXX010000001.1"/>
</dbReference>
<evidence type="ECO:0000313" key="2">
    <source>
        <dbReference type="Proteomes" id="UP000475265"/>
    </source>
</evidence>
<reference evidence="1 2" key="1">
    <citation type="submission" date="2019-12" db="EMBL/GenBank/DDBJ databases">
        <title>Endophytic bacteria associated with Panax ginseng seedlings.</title>
        <authorList>
            <person name="Park J.M."/>
            <person name="Shin R."/>
            <person name="Jo S.H."/>
        </authorList>
    </citation>
    <scope>NUCLEOTIDE SEQUENCE [LARGE SCALE GENOMIC DNA]</scope>
    <source>
        <strain evidence="1 2">PgKB32</strain>
    </source>
</reference>
<proteinExistence type="predicted"/>
<comment type="caution">
    <text evidence="1">The sequence shown here is derived from an EMBL/GenBank/DDBJ whole genome shotgun (WGS) entry which is preliminary data.</text>
</comment>
<accession>A0A6L5BXB9</accession>
<gene>
    <name evidence="1" type="ORF">FX983_00632</name>
</gene>